<dbReference type="InterPro" id="IPR015001">
    <property type="entry name" value="DUF1850"/>
</dbReference>
<feature type="transmembrane region" description="Helical" evidence="1">
    <location>
        <begin position="20"/>
        <end position="42"/>
    </location>
</feature>
<accession>A0ABS2ZFF2</accession>
<proteinExistence type="predicted"/>
<comment type="caution">
    <text evidence="2">The sequence shown here is derived from an EMBL/GenBank/DDBJ whole genome shotgun (WGS) entry which is preliminary data.</text>
</comment>
<sequence>MAWAEEISLVHVFFMKRINVIIFVVMCLSAAMMYPFLSGVVIEEGETGKLLAFFKMEPSKEFSITYIHSIHKTPVLETYHINQEGQIVQTEMRFEEFGVGMPSGATGNEVFTQKDGTYILSNMNRTFPSLDIRTGQIIANHTLLFEGREYPFSSFSEKGSWVRLKTEKLNVWQWMIGGKKLG</sequence>
<gene>
    <name evidence="2" type="ORF">JYA64_16525</name>
</gene>
<dbReference type="EMBL" id="JAFHKS010000044">
    <property type="protein sequence ID" value="MBN3546914.1"/>
    <property type="molecule type" value="Genomic_DNA"/>
</dbReference>
<keyword evidence="1" id="KW-0812">Transmembrane</keyword>
<name>A0ABS2ZFF2_9BACL</name>
<evidence type="ECO:0000313" key="3">
    <source>
        <dbReference type="Proteomes" id="UP001319060"/>
    </source>
</evidence>
<keyword evidence="3" id="KW-1185">Reference proteome</keyword>
<dbReference type="Pfam" id="PF08905">
    <property type="entry name" value="DUF1850"/>
    <property type="match status" value="1"/>
</dbReference>
<keyword evidence="1" id="KW-0472">Membrane</keyword>
<protein>
    <submittedName>
        <fullName evidence="2">DUF1850 domain-containing protein</fullName>
    </submittedName>
</protein>
<keyword evidence="1" id="KW-1133">Transmembrane helix</keyword>
<reference evidence="2 3" key="1">
    <citation type="submission" date="2021-01" db="EMBL/GenBank/DDBJ databases">
        <title>Genome Sequencing of Type Strains.</title>
        <authorList>
            <person name="Lemaire J.F."/>
            <person name="Inderbitzin P."/>
            <person name="Collins S.B."/>
            <person name="Wespe N."/>
            <person name="Knight-Connoni V."/>
        </authorList>
    </citation>
    <scope>NUCLEOTIDE SEQUENCE [LARGE SCALE GENOMIC DNA]</scope>
    <source>
        <strain evidence="2 3">DSM 14730</strain>
    </source>
</reference>
<evidence type="ECO:0000256" key="1">
    <source>
        <dbReference type="SAM" id="Phobius"/>
    </source>
</evidence>
<dbReference type="Proteomes" id="UP001319060">
    <property type="component" value="Unassembled WGS sequence"/>
</dbReference>
<dbReference type="RefSeq" id="WP_205724053.1">
    <property type="nucleotide sequence ID" value="NZ_JAFHKS010000044.1"/>
</dbReference>
<organism evidence="2 3">
    <name type="scientific">Fictibacillus barbaricus</name>
    <dbReference type="NCBI Taxonomy" id="182136"/>
    <lineage>
        <taxon>Bacteria</taxon>
        <taxon>Bacillati</taxon>
        <taxon>Bacillota</taxon>
        <taxon>Bacilli</taxon>
        <taxon>Bacillales</taxon>
        <taxon>Fictibacillaceae</taxon>
        <taxon>Fictibacillus</taxon>
    </lineage>
</organism>
<evidence type="ECO:0000313" key="2">
    <source>
        <dbReference type="EMBL" id="MBN3546914.1"/>
    </source>
</evidence>